<evidence type="ECO:0000313" key="1">
    <source>
        <dbReference type="EMBL" id="AFM27012.1"/>
    </source>
</evidence>
<gene>
    <name evidence="1" type="ordered locus">Desti_4380</name>
</gene>
<organism evidence="1 2">
    <name type="scientific">Desulfomonile tiedjei (strain ATCC 49306 / DSM 6799 / DCB-1)</name>
    <dbReference type="NCBI Taxonomy" id="706587"/>
    <lineage>
        <taxon>Bacteria</taxon>
        <taxon>Pseudomonadati</taxon>
        <taxon>Thermodesulfobacteriota</taxon>
        <taxon>Desulfomonilia</taxon>
        <taxon>Desulfomonilales</taxon>
        <taxon>Desulfomonilaceae</taxon>
        <taxon>Desulfomonile</taxon>
    </lineage>
</organism>
<dbReference type="EMBL" id="CP003360">
    <property type="protein sequence ID" value="AFM27012.1"/>
    <property type="molecule type" value="Genomic_DNA"/>
</dbReference>
<protein>
    <submittedName>
        <fullName evidence="1">Fatty acid/phospholipid biosynthesis enzyme</fullName>
    </submittedName>
</protein>
<sequence>MRDIRHLIAEVLDETAQHLLAPHSEPAIKIGLTAIGNEHGYSEVLSGAEMAQRNVPGIEVLTIGPADMATNLRTVPASTEEEAHAVMERMLDAGELQAAVTMHYPFPLGVATVGLVSTPGLGRPMFIACTTGMSSAERVQGMAYNALYGISVAKAYGIANPSVGVLNIDGARPVERILRELQANGYCINLAVSGRSDRDVVMRGNDLLRGTPDVMVCDSLTGNLLTKLFSAFTTGGGYESVGWGYGPGIGERYQRIIHIISRASGAPVIAGSISYAAAMVRGKVTEVFREEWQRAHRAGLSTLCKTRKRATAPQAPAPEKKVVTEQIAGIDVLLLESAQELLRSRGIYAETGMGCVGPVILVALEDRPLALDVLQKNSMLTL</sequence>
<name>I4CBS1_DESTA</name>
<reference evidence="2" key="1">
    <citation type="submission" date="2012-06" db="EMBL/GenBank/DDBJ databases">
        <title>Complete sequence of chromosome of Desulfomonile tiedjei DSM 6799.</title>
        <authorList>
            <person name="Lucas S."/>
            <person name="Copeland A."/>
            <person name="Lapidus A."/>
            <person name="Glavina del Rio T."/>
            <person name="Dalin E."/>
            <person name="Tice H."/>
            <person name="Bruce D."/>
            <person name="Goodwin L."/>
            <person name="Pitluck S."/>
            <person name="Peters L."/>
            <person name="Ovchinnikova G."/>
            <person name="Zeytun A."/>
            <person name="Lu M."/>
            <person name="Kyrpides N."/>
            <person name="Mavromatis K."/>
            <person name="Ivanova N."/>
            <person name="Brettin T."/>
            <person name="Detter J.C."/>
            <person name="Han C."/>
            <person name="Larimer F."/>
            <person name="Land M."/>
            <person name="Hauser L."/>
            <person name="Markowitz V."/>
            <person name="Cheng J.-F."/>
            <person name="Hugenholtz P."/>
            <person name="Woyke T."/>
            <person name="Wu D."/>
            <person name="Spring S."/>
            <person name="Schroeder M."/>
            <person name="Brambilla E."/>
            <person name="Klenk H.-P."/>
            <person name="Eisen J.A."/>
        </authorList>
    </citation>
    <scope>NUCLEOTIDE SEQUENCE [LARGE SCALE GENOMIC DNA]</scope>
    <source>
        <strain evidence="2">ATCC 49306 / DSM 6799 / DCB-1</strain>
    </source>
</reference>
<dbReference type="Pfam" id="PF02504">
    <property type="entry name" value="FA_synthesis"/>
    <property type="match status" value="1"/>
</dbReference>
<proteinExistence type="predicted"/>
<keyword evidence="2" id="KW-1185">Reference proteome</keyword>
<dbReference type="Gene3D" id="3.40.718.10">
    <property type="entry name" value="Isopropylmalate Dehydrogenase"/>
    <property type="match status" value="1"/>
</dbReference>
<dbReference type="GO" id="GO:0016747">
    <property type="term" value="F:acyltransferase activity, transferring groups other than amino-acyl groups"/>
    <property type="evidence" value="ECO:0007669"/>
    <property type="project" value="InterPro"/>
</dbReference>
<dbReference type="OrthoDB" id="9769886at2"/>
<dbReference type="SUPFAM" id="SSF53659">
    <property type="entry name" value="Isocitrate/Isopropylmalate dehydrogenase-like"/>
    <property type="match status" value="1"/>
</dbReference>
<accession>I4CBS1</accession>
<dbReference type="STRING" id="706587.Desti_4380"/>
<dbReference type="AlphaFoldDB" id="I4CBS1"/>
<dbReference type="KEGG" id="dti:Desti_4380"/>
<dbReference type="InterPro" id="IPR003664">
    <property type="entry name" value="FA_synthesis"/>
</dbReference>
<dbReference type="NCBIfam" id="NF040747">
    <property type="entry name" value="reduct_C_alpha"/>
    <property type="match status" value="1"/>
</dbReference>
<dbReference type="PATRIC" id="fig|706587.4.peg.4966"/>
<evidence type="ECO:0000313" key="2">
    <source>
        <dbReference type="Proteomes" id="UP000006055"/>
    </source>
</evidence>
<dbReference type="RefSeq" id="WP_014812131.1">
    <property type="nucleotide sequence ID" value="NC_018025.1"/>
</dbReference>
<dbReference type="HOGENOM" id="CLU_711151_0_0_7"/>
<dbReference type="eggNOG" id="COG0416">
    <property type="taxonomic scope" value="Bacteria"/>
</dbReference>
<dbReference type="GO" id="GO:0006633">
    <property type="term" value="P:fatty acid biosynthetic process"/>
    <property type="evidence" value="ECO:0007669"/>
    <property type="project" value="InterPro"/>
</dbReference>
<dbReference type="Proteomes" id="UP000006055">
    <property type="component" value="Chromosome"/>
</dbReference>